<dbReference type="Pfam" id="PF12697">
    <property type="entry name" value="Abhydrolase_6"/>
    <property type="match status" value="1"/>
</dbReference>
<dbReference type="OrthoDB" id="1263307at2759"/>
<accession>A0A9P4U4Q2</accession>
<proteinExistence type="predicted"/>
<keyword evidence="3" id="KW-1185">Reference proteome</keyword>
<name>A0A9P4U4Q2_9PLEO</name>
<gene>
    <name evidence="2" type="ORF">P171DRAFT_373859</name>
</gene>
<dbReference type="Gene3D" id="3.40.50.1820">
    <property type="entry name" value="alpha/beta hydrolase"/>
    <property type="match status" value="1"/>
</dbReference>
<organism evidence="2 3">
    <name type="scientific">Karstenula rhodostoma CBS 690.94</name>
    <dbReference type="NCBI Taxonomy" id="1392251"/>
    <lineage>
        <taxon>Eukaryota</taxon>
        <taxon>Fungi</taxon>
        <taxon>Dikarya</taxon>
        <taxon>Ascomycota</taxon>
        <taxon>Pezizomycotina</taxon>
        <taxon>Dothideomycetes</taxon>
        <taxon>Pleosporomycetidae</taxon>
        <taxon>Pleosporales</taxon>
        <taxon>Massarineae</taxon>
        <taxon>Didymosphaeriaceae</taxon>
        <taxon>Karstenula</taxon>
    </lineage>
</organism>
<protein>
    <submittedName>
        <fullName evidence="2">Alpha/beta-hydrolase</fullName>
    </submittedName>
</protein>
<dbReference type="InterPro" id="IPR052897">
    <property type="entry name" value="Sec-Metab_Biosynth_Hydrolase"/>
</dbReference>
<evidence type="ECO:0000313" key="2">
    <source>
        <dbReference type="EMBL" id="KAF2437255.1"/>
    </source>
</evidence>
<dbReference type="InterPro" id="IPR000073">
    <property type="entry name" value="AB_hydrolase_1"/>
</dbReference>
<reference evidence="2" key="1">
    <citation type="journal article" date="2020" name="Stud. Mycol.">
        <title>101 Dothideomycetes genomes: a test case for predicting lifestyles and emergence of pathogens.</title>
        <authorList>
            <person name="Haridas S."/>
            <person name="Albert R."/>
            <person name="Binder M."/>
            <person name="Bloem J."/>
            <person name="Labutti K."/>
            <person name="Salamov A."/>
            <person name="Andreopoulos B."/>
            <person name="Baker S."/>
            <person name="Barry K."/>
            <person name="Bills G."/>
            <person name="Bluhm B."/>
            <person name="Cannon C."/>
            <person name="Castanera R."/>
            <person name="Culley D."/>
            <person name="Daum C."/>
            <person name="Ezra D."/>
            <person name="Gonzalez J."/>
            <person name="Henrissat B."/>
            <person name="Kuo A."/>
            <person name="Liang C."/>
            <person name="Lipzen A."/>
            <person name="Lutzoni F."/>
            <person name="Magnuson J."/>
            <person name="Mondo S."/>
            <person name="Nolan M."/>
            <person name="Ohm R."/>
            <person name="Pangilinan J."/>
            <person name="Park H.-J."/>
            <person name="Ramirez L."/>
            <person name="Alfaro M."/>
            <person name="Sun H."/>
            <person name="Tritt A."/>
            <person name="Yoshinaga Y."/>
            <person name="Zwiers L.-H."/>
            <person name="Turgeon B."/>
            <person name="Goodwin S."/>
            <person name="Spatafora J."/>
            <person name="Crous P."/>
            <person name="Grigoriev I."/>
        </authorList>
    </citation>
    <scope>NUCLEOTIDE SEQUENCE</scope>
    <source>
        <strain evidence="2">CBS 690.94</strain>
    </source>
</reference>
<dbReference type="InterPro" id="IPR029058">
    <property type="entry name" value="AB_hydrolase_fold"/>
</dbReference>
<evidence type="ECO:0000313" key="3">
    <source>
        <dbReference type="Proteomes" id="UP000799764"/>
    </source>
</evidence>
<dbReference type="AlphaFoldDB" id="A0A9P4U4Q2"/>
<dbReference type="EMBL" id="MU001517">
    <property type="protein sequence ID" value="KAF2437255.1"/>
    <property type="molecule type" value="Genomic_DNA"/>
</dbReference>
<comment type="caution">
    <text evidence="2">The sequence shown here is derived from an EMBL/GenBank/DDBJ whole genome shotgun (WGS) entry which is preliminary data.</text>
</comment>
<dbReference type="SUPFAM" id="SSF53474">
    <property type="entry name" value="alpha/beta-Hydrolases"/>
    <property type="match status" value="1"/>
</dbReference>
<dbReference type="PANTHER" id="PTHR37017">
    <property type="entry name" value="AB HYDROLASE-1 DOMAIN-CONTAINING PROTEIN-RELATED"/>
    <property type="match status" value="1"/>
</dbReference>
<evidence type="ECO:0000259" key="1">
    <source>
        <dbReference type="Pfam" id="PF12697"/>
    </source>
</evidence>
<sequence length="263" mass="28588">MASNRPFFVILPGGSQNPTHYGYLAHLLQLAGYPTYLSLLPSVGASDKVTTEDDKAYIRNRMILPILEHERHDVIMVMHSYSGVPGSAAALGLGKKERVAQVKMTGVIGQIFFAAILQKGGDGTDIFTASGGSFPPYLRPDSDANLVFCDDRIPPLYPEAPPALADAAAASTMAQGLTSFYSPIPRASWDSDAFKGRVAYIKTGNDTALPSFVQQMMLKNAKGVDWIIKDIESDHSPQLSQPEKFSEMLLELAGEFEEVAYLK</sequence>
<dbReference type="Proteomes" id="UP000799764">
    <property type="component" value="Unassembled WGS sequence"/>
</dbReference>
<dbReference type="PANTHER" id="PTHR37017:SF8">
    <property type="entry name" value="AB HYDROLASE-1 DOMAIN-CONTAINING PROTEIN"/>
    <property type="match status" value="1"/>
</dbReference>
<feature type="domain" description="AB hydrolase-1" evidence="1">
    <location>
        <begin position="8"/>
        <end position="246"/>
    </location>
</feature>